<feature type="compositionally biased region" description="Basic and acidic residues" evidence="2">
    <location>
        <begin position="1484"/>
        <end position="1516"/>
    </location>
</feature>
<feature type="compositionally biased region" description="Basic and acidic residues" evidence="2">
    <location>
        <begin position="856"/>
        <end position="873"/>
    </location>
</feature>
<feature type="region of interest" description="Disordered" evidence="2">
    <location>
        <begin position="1451"/>
        <end position="1577"/>
    </location>
</feature>
<feature type="compositionally biased region" description="Acidic residues" evidence="2">
    <location>
        <begin position="266"/>
        <end position="277"/>
    </location>
</feature>
<feature type="region of interest" description="Disordered" evidence="2">
    <location>
        <begin position="855"/>
        <end position="918"/>
    </location>
</feature>
<feature type="compositionally biased region" description="Low complexity" evidence="2">
    <location>
        <begin position="785"/>
        <end position="802"/>
    </location>
</feature>
<feature type="region of interest" description="Disordered" evidence="2">
    <location>
        <begin position="232"/>
        <end position="368"/>
    </location>
</feature>
<evidence type="ECO:0000313" key="3">
    <source>
        <dbReference type="EMBL" id="KAG8224208.1"/>
    </source>
</evidence>
<feature type="compositionally biased region" description="Basic and acidic residues" evidence="2">
    <location>
        <begin position="680"/>
        <end position="691"/>
    </location>
</feature>
<feature type="region of interest" description="Disordered" evidence="2">
    <location>
        <begin position="382"/>
        <end position="623"/>
    </location>
</feature>
<name>A0A8K0NWE8_LADFU</name>
<keyword evidence="1" id="KW-0175">Coiled coil</keyword>
<evidence type="ECO:0008006" key="5">
    <source>
        <dbReference type="Google" id="ProtNLM"/>
    </source>
</evidence>
<feature type="region of interest" description="Disordered" evidence="2">
    <location>
        <begin position="1240"/>
        <end position="1262"/>
    </location>
</feature>
<feature type="compositionally biased region" description="Basic and acidic residues" evidence="2">
    <location>
        <begin position="1533"/>
        <end position="1542"/>
    </location>
</feature>
<feature type="region of interest" description="Disordered" evidence="2">
    <location>
        <begin position="668"/>
        <end position="699"/>
    </location>
</feature>
<feature type="compositionally biased region" description="Acidic residues" evidence="2">
    <location>
        <begin position="324"/>
        <end position="336"/>
    </location>
</feature>
<feature type="compositionally biased region" description="Polar residues" evidence="2">
    <location>
        <begin position="287"/>
        <end position="299"/>
    </location>
</feature>
<feature type="region of interest" description="Disordered" evidence="2">
    <location>
        <begin position="1599"/>
        <end position="1689"/>
    </location>
</feature>
<feature type="compositionally biased region" description="Acidic residues" evidence="2">
    <location>
        <begin position="1636"/>
        <end position="1645"/>
    </location>
</feature>
<feature type="coiled-coil region" evidence="1">
    <location>
        <begin position="88"/>
        <end position="146"/>
    </location>
</feature>
<comment type="caution">
    <text evidence="3">The sequence shown here is derived from an EMBL/GenBank/DDBJ whole genome shotgun (WGS) entry which is preliminary data.</text>
</comment>
<dbReference type="EMBL" id="KZ308188">
    <property type="protein sequence ID" value="KAG8224208.1"/>
    <property type="molecule type" value="Genomic_DNA"/>
</dbReference>
<feature type="compositionally biased region" description="Basic and acidic residues" evidence="2">
    <location>
        <begin position="397"/>
        <end position="407"/>
    </location>
</feature>
<feature type="compositionally biased region" description="Low complexity" evidence="2">
    <location>
        <begin position="1647"/>
        <end position="1669"/>
    </location>
</feature>
<feature type="compositionally biased region" description="Basic and acidic residues" evidence="2">
    <location>
        <begin position="1005"/>
        <end position="1034"/>
    </location>
</feature>
<accession>A0A8K0NWE8</accession>
<feature type="compositionally biased region" description="Polar residues" evidence="2">
    <location>
        <begin position="1677"/>
        <end position="1688"/>
    </location>
</feature>
<dbReference type="Proteomes" id="UP000792457">
    <property type="component" value="Unassembled WGS sequence"/>
</dbReference>
<feature type="compositionally biased region" description="Polar residues" evidence="2">
    <location>
        <begin position="715"/>
        <end position="725"/>
    </location>
</feature>
<feature type="region of interest" description="Disordered" evidence="2">
    <location>
        <begin position="946"/>
        <end position="965"/>
    </location>
</feature>
<feature type="region of interest" description="Disordered" evidence="2">
    <location>
        <begin position="1"/>
        <end position="25"/>
    </location>
</feature>
<proteinExistence type="predicted"/>
<evidence type="ECO:0000313" key="4">
    <source>
        <dbReference type="Proteomes" id="UP000792457"/>
    </source>
</evidence>
<feature type="compositionally biased region" description="Acidic residues" evidence="2">
    <location>
        <begin position="232"/>
        <end position="241"/>
    </location>
</feature>
<feature type="region of interest" description="Disordered" evidence="2">
    <location>
        <begin position="1286"/>
        <end position="1427"/>
    </location>
</feature>
<feature type="compositionally biased region" description="Basic residues" evidence="2">
    <location>
        <begin position="1298"/>
        <end position="1311"/>
    </location>
</feature>
<feature type="compositionally biased region" description="Basic and acidic residues" evidence="2">
    <location>
        <begin position="521"/>
        <end position="533"/>
    </location>
</feature>
<evidence type="ECO:0000256" key="1">
    <source>
        <dbReference type="SAM" id="Coils"/>
    </source>
</evidence>
<feature type="compositionally biased region" description="Pro residues" evidence="2">
    <location>
        <begin position="1396"/>
        <end position="1406"/>
    </location>
</feature>
<gene>
    <name evidence="3" type="ORF">J437_LFUL002664</name>
</gene>
<reference evidence="3" key="1">
    <citation type="submission" date="2013-04" db="EMBL/GenBank/DDBJ databases">
        <authorList>
            <person name="Qu J."/>
            <person name="Murali S.C."/>
            <person name="Bandaranaike D."/>
            <person name="Bellair M."/>
            <person name="Blankenburg K."/>
            <person name="Chao H."/>
            <person name="Dinh H."/>
            <person name="Doddapaneni H."/>
            <person name="Downs B."/>
            <person name="Dugan-Rocha S."/>
            <person name="Elkadiri S."/>
            <person name="Gnanaolivu R.D."/>
            <person name="Hernandez B."/>
            <person name="Javaid M."/>
            <person name="Jayaseelan J.C."/>
            <person name="Lee S."/>
            <person name="Li M."/>
            <person name="Ming W."/>
            <person name="Munidasa M."/>
            <person name="Muniz J."/>
            <person name="Nguyen L."/>
            <person name="Ongeri F."/>
            <person name="Osuji N."/>
            <person name="Pu L.-L."/>
            <person name="Puazo M."/>
            <person name="Qu C."/>
            <person name="Quiroz J."/>
            <person name="Raj R."/>
            <person name="Weissenberger G."/>
            <person name="Xin Y."/>
            <person name="Zou X."/>
            <person name="Han Y."/>
            <person name="Richards S."/>
            <person name="Worley K."/>
            <person name="Muzny D."/>
            <person name="Gibbs R."/>
        </authorList>
    </citation>
    <scope>NUCLEOTIDE SEQUENCE</scope>
    <source>
        <strain evidence="3">Sampled in the wild</strain>
    </source>
</reference>
<feature type="compositionally biased region" description="Basic and acidic residues" evidence="2">
    <location>
        <begin position="1344"/>
        <end position="1353"/>
    </location>
</feature>
<feature type="compositionally biased region" description="Polar residues" evidence="2">
    <location>
        <begin position="537"/>
        <end position="555"/>
    </location>
</feature>
<feature type="compositionally biased region" description="Basic and acidic residues" evidence="2">
    <location>
        <begin position="350"/>
        <end position="368"/>
    </location>
</feature>
<feature type="compositionally biased region" description="Polar residues" evidence="2">
    <location>
        <begin position="1517"/>
        <end position="1526"/>
    </location>
</feature>
<feature type="compositionally biased region" description="Basic and acidic residues" evidence="2">
    <location>
        <begin position="887"/>
        <end position="897"/>
    </location>
</feature>
<sequence>MDELLKRLSVQARQPSGPVKKSSVLKGKMLNEKDDSGIQKTWERPWSTEEMRAHCSSWNLAGDAGLLKHLQEFSQNLLQKTHMTEVALDSLLEEMRNTSVDVQNASNALLMLSNNQFVENRVYDDCEEEKDEVEAKTEEKEKEIGDAALIAKVGDTIRMGMAVIETQFDCMEVPASDSEGEEDLESPSQEGKDKKSFALVLEPRNPYLARPLPYLIGTKEFMEDDKIGLGDEDDEEEEEEMNVSIGHDLATHGLANDSGSSLTADMAEEGMLDEDELEDRRVPKLLSKQQWESSSSNASDVVEVEKNRIRKKQKKNEAPILSGDYEDPFGRDDEDDIFGKGSASEDEIFGEPHAEVEPTRPLKKHPDAKELAEELAAKLGAVEGSKNISDSLKTKKNKVESKAEVTKGPKTKSKSPTESSDFLFGPPKDDWNADEDEDSIFADNDGMFSSNRGLFDDLNEPPLESKPSKFSSAVPPRLSDKPPPLTKEKDPLLFGESHGNLFGDEDEDDGDMFAGILAKRKPPDKTKKSEVKMAPEASSNKSIPASVSNVTSITSKTKDKKALDSSDSWLFNDEDDEDPFLKNVSKGISKKQTEQKSRDEEPEEEEPKKKEAAPKKKLPAGAQSFYANGVDPFALGKKVVKEIQDKKKGILVDEPESDDLFSTTKAVSKTVAPAAAPKPSRKEIPESHKEATPSPKPVSLFGNVVEEDDLFAPITSKSQKSVQPDNTDDFLGDGLFAPKKSSEVSYDNPLEKEKAVTPRREAPLGDIPPKGLFGDSGSDDEDIFSCSSSIGSRSSGSKVTSSKPVKPFGDPSRSLFGENNGEDVDIFSGTLGKQSEKKEVDDLFKDFGDEGSQDIFIKEETTSDKRGKDVSKTEEDDLFSGVSVLPPREKKVPKLSEDLFSEETLPTPKPKERNLSEDLFSEVDPLASVGAKEKKLADDLFAHPKEEVQQHMKSKKSPLTKKTPLLSEDLFDQGDIFSSPFKKEELTDDIFGDSDDKLGFSSSRKGLDKPEGVSNVESEKKKSIPVEIKEDKMKGSLSVFDDSKGSIGDDLFSNRNFPKEESQGRGIQDPDKITAKNEKPKPAARNSKDLFSDFGDDGNDSIFSTPTEKEEKKSSSIFNDPLSGEDDLFSTQKGKVLSKTEPSPKLFTEKGPADTGEKLVKKEETMTKNEFKKTLEIAISEGRKTEVQAAVGRKSPPRTLNLGKVIPSPKLAHNVAASADDFFGPSSAEEDKIVQAWMKGHPPPLRDSKVENTGEDIPGYQDGYMASKDSVFIDGSSFFGHIPTNALLHSHGKERARIQGRRRPPSRKIRKTPTAPPSNEQVLEEEQVGSTEAVSSATPASKGSIEEDSRSQETVEEWSTPEAGLVSPPSVPPRSNPLSPSTDEEQDFFDVLPVGRYPPPMGPPQLSPFTDALNPSAQDGMSDHLWDKEDSGLFEDAGDIMGQKEYDSLWDSPVSGFPPSVPPALGDSTKRHPLPSEDLFSDSVPKESAIKSPDKLKEDRVEVGDLFEDLGKDASKESGSMPTAPTSSVSKESVAKEENKGLKKERKKSSSKVGDLEDLWGDGFSSSSKVDSDLFSKDNVSVGDSDNLFLEKEDLFNSSKVSSTKGSDKVNLGITGAKNIGKSLSKLPPKTKQSLFDDDEEEEDLFSSRPAKQASSKSSAPAKKLSSVKSAKEQKTKSATVTSKSGSSEDLFEDPLMVLKRKEYKCRPQLHLEGIFLAMIFLKEKIFKPLQYLQKNVTVYLMLFYDSDLLLDIICDKYLPTSRNNGPLKFNNILNMERKGGHEVNGVY</sequence>
<organism evidence="3 4">
    <name type="scientific">Ladona fulva</name>
    <name type="common">Scarce chaser dragonfly</name>
    <name type="synonym">Libellula fulva</name>
    <dbReference type="NCBI Taxonomy" id="123851"/>
    <lineage>
        <taxon>Eukaryota</taxon>
        <taxon>Metazoa</taxon>
        <taxon>Ecdysozoa</taxon>
        <taxon>Arthropoda</taxon>
        <taxon>Hexapoda</taxon>
        <taxon>Insecta</taxon>
        <taxon>Pterygota</taxon>
        <taxon>Palaeoptera</taxon>
        <taxon>Odonata</taxon>
        <taxon>Epiprocta</taxon>
        <taxon>Anisoptera</taxon>
        <taxon>Libelluloidea</taxon>
        <taxon>Libellulidae</taxon>
        <taxon>Ladona</taxon>
    </lineage>
</organism>
<feature type="compositionally biased region" description="Polar residues" evidence="2">
    <location>
        <begin position="1328"/>
        <end position="1341"/>
    </location>
</feature>
<evidence type="ECO:0000256" key="2">
    <source>
        <dbReference type="SAM" id="MobiDB-lite"/>
    </source>
</evidence>
<feature type="compositionally biased region" description="Basic and acidic residues" evidence="2">
    <location>
        <begin position="1057"/>
        <end position="1091"/>
    </location>
</feature>
<keyword evidence="4" id="KW-1185">Reference proteome</keyword>
<feature type="region of interest" description="Disordered" evidence="2">
    <location>
        <begin position="174"/>
        <end position="195"/>
    </location>
</feature>
<feature type="region of interest" description="Disordered" evidence="2">
    <location>
        <begin position="712"/>
        <end position="821"/>
    </location>
</feature>
<feature type="region of interest" description="Disordered" evidence="2">
    <location>
        <begin position="988"/>
        <end position="1155"/>
    </location>
</feature>
<protein>
    <recommendedName>
        <fullName evidence="5">FAM21/CAPZIP domain-containing protein</fullName>
    </recommendedName>
</protein>
<reference evidence="3" key="2">
    <citation type="submission" date="2017-10" db="EMBL/GenBank/DDBJ databases">
        <title>Ladona fulva Genome sequencing and assembly.</title>
        <authorList>
            <person name="Murali S."/>
            <person name="Richards S."/>
            <person name="Bandaranaike D."/>
            <person name="Bellair M."/>
            <person name="Blankenburg K."/>
            <person name="Chao H."/>
            <person name="Dinh H."/>
            <person name="Doddapaneni H."/>
            <person name="Dugan-Rocha S."/>
            <person name="Elkadiri S."/>
            <person name="Gnanaolivu R."/>
            <person name="Hernandez B."/>
            <person name="Skinner E."/>
            <person name="Javaid M."/>
            <person name="Lee S."/>
            <person name="Li M."/>
            <person name="Ming W."/>
            <person name="Munidasa M."/>
            <person name="Muniz J."/>
            <person name="Nguyen L."/>
            <person name="Hughes D."/>
            <person name="Osuji N."/>
            <person name="Pu L.-L."/>
            <person name="Puazo M."/>
            <person name="Qu C."/>
            <person name="Quiroz J."/>
            <person name="Raj R."/>
            <person name="Weissenberger G."/>
            <person name="Xin Y."/>
            <person name="Zou X."/>
            <person name="Han Y."/>
            <person name="Worley K."/>
            <person name="Muzny D."/>
            <person name="Gibbs R."/>
        </authorList>
    </citation>
    <scope>NUCLEOTIDE SEQUENCE</scope>
    <source>
        <strain evidence="3">Sampled in the wild</strain>
    </source>
</reference>
<dbReference type="OrthoDB" id="751084at2759"/>
<feature type="compositionally biased region" description="Basic and acidic residues" evidence="2">
    <location>
        <begin position="749"/>
        <end position="763"/>
    </location>
</feature>